<dbReference type="eggNOG" id="COG0400">
    <property type="taxonomic scope" value="Bacteria"/>
</dbReference>
<feature type="domain" description="Phospholipase/carboxylesterase/thioesterase" evidence="3">
    <location>
        <begin position="17"/>
        <end position="209"/>
    </location>
</feature>
<evidence type="ECO:0000313" key="4">
    <source>
        <dbReference type="EMBL" id="AFL89865.1"/>
    </source>
</evidence>
<organism evidence="4 5">
    <name type="scientific">Terriglobus roseus (strain DSM 18391 / NRRL B-41598 / KBS 63)</name>
    <dbReference type="NCBI Taxonomy" id="926566"/>
    <lineage>
        <taxon>Bacteria</taxon>
        <taxon>Pseudomonadati</taxon>
        <taxon>Acidobacteriota</taxon>
        <taxon>Terriglobia</taxon>
        <taxon>Terriglobales</taxon>
        <taxon>Acidobacteriaceae</taxon>
        <taxon>Terriglobus</taxon>
    </lineage>
</organism>
<dbReference type="Gene3D" id="3.40.50.1820">
    <property type="entry name" value="alpha/beta hydrolase"/>
    <property type="match status" value="1"/>
</dbReference>
<dbReference type="HOGENOM" id="CLU_049413_4_0_0"/>
<dbReference type="KEGG" id="trs:Terro_3651"/>
<dbReference type="PANTHER" id="PTHR10655:SF17">
    <property type="entry name" value="LYSOPHOSPHOLIPASE-LIKE PROTEIN 1"/>
    <property type="match status" value="1"/>
</dbReference>
<comment type="similarity">
    <text evidence="1">Belongs to the AB hydrolase superfamily. AB hydrolase 2 family.</text>
</comment>
<accession>I3ZKU7</accession>
<name>I3ZKU7_TERRK</name>
<dbReference type="InterPro" id="IPR029058">
    <property type="entry name" value="AB_hydrolase_fold"/>
</dbReference>
<dbReference type="PATRIC" id="fig|926566.3.peg.3599"/>
<dbReference type="GO" id="GO:0016787">
    <property type="term" value="F:hydrolase activity"/>
    <property type="evidence" value="ECO:0007669"/>
    <property type="project" value="UniProtKB-KW"/>
</dbReference>
<dbReference type="STRING" id="926566.Terro_3651"/>
<reference evidence="4 5" key="1">
    <citation type="submission" date="2012-06" db="EMBL/GenBank/DDBJ databases">
        <title>Complete genome of Terriglobus roseus DSM 18391.</title>
        <authorList>
            <consortium name="US DOE Joint Genome Institute (JGI-PGF)"/>
            <person name="Lucas S."/>
            <person name="Copeland A."/>
            <person name="Lapidus A."/>
            <person name="Glavina del Rio T."/>
            <person name="Dalin E."/>
            <person name="Tice H."/>
            <person name="Bruce D."/>
            <person name="Goodwin L."/>
            <person name="Pitluck S."/>
            <person name="Peters L."/>
            <person name="Mikhailova N."/>
            <person name="Munk A.C.C."/>
            <person name="Kyrpides N."/>
            <person name="Mavromatis K."/>
            <person name="Ivanova N."/>
            <person name="Brettin T."/>
            <person name="Detter J.C."/>
            <person name="Han C."/>
            <person name="Larimer F."/>
            <person name="Land M."/>
            <person name="Hauser L."/>
            <person name="Markowitz V."/>
            <person name="Cheng J.-F."/>
            <person name="Hugenholtz P."/>
            <person name="Woyke T."/>
            <person name="Wu D."/>
            <person name="Brambilla E."/>
            <person name="Klenk H.-P."/>
            <person name="Eisen J.A."/>
        </authorList>
    </citation>
    <scope>NUCLEOTIDE SEQUENCE [LARGE SCALE GENOMIC DNA]</scope>
    <source>
        <strain evidence="5">DSM 18391 / NRRL B-41598 / KBS 63</strain>
    </source>
</reference>
<keyword evidence="5" id="KW-1185">Reference proteome</keyword>
<dbReference type="InterPro" id="IPR050565">
    <property type="entry name" value="LYPA1-2/EST-like"/>
</dbReference>
<dbReference type="Proteomes" id="UP000006056">
    <property type="component" value="Chromosome"/>
</dbReference>
<evidence type="ECO:0000313" key="5">
    <source>
        <dbReference type="Proteomes" id="UP000006056"/>
    </source>
</evidence>
<evidence type="ECO:0000259" key="3">
    <source>
        <dbReference type="Pfam" id="PF02230"/>
    </source>
</evidence>
<keyword evidence="2" id="KW-0378">Hydrolase</keyword>
<dbReference type="AlphaFoldDB" id="I3ZKU7"/>
<dbReference type="PANTHER" id="PTHR10655">
    <property type="entry name" value="LYSOPHOSPHOLIPASE-RELATED"/>
    <property type="match status" value="1"/>
</dbReference>
<proteinExistence type="inferred from homology"/>
<dbReference type="EMBL" id="CP003379">
    <property type="protein sequence ID" value="AFL89865.1"/>
    <property type="molecule type" value="Genomic_DNA"/>
</dbReference>
<sequence length="217" mass="22408">MSGPHDLSAVLTAGEPVAEAAGAVVLLHGRGGSAQDILGLANAFGGLGLAFVAPEAAGRTWYPQSFLAARESNEPYLTSALEKIQRVVDGLVAGGIPTERIVISGFSQGACLSTEFVASHPARYAGLIAFTGGLIGPPGSDLQHAGELHGTPALLLSGDPDPHVPWSRVEESAAQLKAMGADVTAIRYAGRQHTVSQDEVTHARRLLEKAFSPNASK</sequence>
<dbReference type="Pfam" id="PF02230">
    <property type="entry name" value="Abhydrolase_2"/>
    <property type="match status" value="1"/>
</dbReference>
<dbReference type="SUPFAM" id="SSF53474">
    <property type="entry name" value="alpha/beta-Hydrolases"/>
    <property type="match status" value="1"/>
</dbReference>
<gene>
    <name evidence="4" type="ordered locus">Terro_3651</name>
</gene>
<protein>
    <submittedName>
        <fullName evidence="4">Putative esterase</fullName>
    </submittedName>
</protein>
<dbReference type="OrthoDB" id="9795555at2"/>
<evidence type="ECO:0000256" key="2">
    <source>
        <dbReference type="ARBA" id="ARBA00022801"/>
    </source>
</evidence>
<dbReference type="RefSeq" id="WP_014787126.1">
    <property type="nucleotide sequence ID" value="NC_018014.1"/>
</dbReference>
<dbReference type="InterPro" id="IPR003140">
    <property type="entry name" value="PLipase/COase/thioEstase"/>
</dbReference>
<evidence type="ECO:0000256" key="1">
    <source>
        <dbReference type="ARBA" id="ARBA00006499"/>
    </source>
</evidence>